<dbReference type="InterPro" id="IPR013785">
    <property type="entry name" value="Aldolase_TIM"/>
</dbReference>
<name>A0A2X3BHE8_9HELI</name>
<sequence length="204" mass="22871">MSAKKLIAISDSTACAESILDRIAKLARAKIDMIILREKHLSEALYYDLAKEAIRICNAHHCLCVLHHFKEVALRLDYPFFHACFADLQEDRELKKHFQILGVSVHSQAQINEACKLQCDYVMIGHIFESSCKPSLRSRGLDFLRDCAKNSAIPLYAVGGINAENIATFQDIDIAGVCMRSSLMQCQNVESYLVACAMNLNPSF</sequence>
<dbReference type="PANTHER" id="PTHR20857">
    <property type="entry name" value="THIAMINE-PHOSPHATE PYROPHOSPHORYLASE"/>
    <property type="match status" value="1"/>
</dbReference>
<dbReference type="GO" id="GO:0004789">
    <property type="term" value="F:thiamine-phosphate diphosphorylase activity"/>
    <property type="evidence" value="ECO:0007669"/>
    <property type="project" value="UniProtKB-EC"/>
</dbReference>
<dbReference type="Gene3D" id="3.20.20.70">
    <property type="entry name" value="Aldolase class I"/>
    <property type="match status" value="1"/>
</dbReference>
<dbReference type="Pfam" id="PF02581">
    <property type="entry name" value="TMP-TENI"/>
    <property type="match status" value="1"/>
</dbReference>
<gene>
    <name evidence="4" type="primary">thiE_2</name>
    <name evidence="4" type="ORF">NCTC13102_01193</name>
</gene>
<organism evidence="4 5">
    <name type="scientific">Helicobacter fennelliae</name>
    <dbReference type="NCBI Taxonomy" id="215"/>
    <lineage>
        <taxon>Bacteria</taxon>
        <taxon>Pseudomonadati</taxon>
        <taxon>Campylobacterota</taxon>
        <taxon>Epsilonproteobacteria</taxon>
        <taxon>Campylobacterales</taxon>
        <taxon>Helicobacteraceae</taxon>
        <taxon>Helicobacter</taxon>
    </lineage>
</organism>
<evidence type="ECO:0000256" key="1">
    <source>
        <dbReference type="ARBA" id="ARBA00004948"/>
    </source>
</evidence>
<evidence type="ECO:0000256" key="2">
    <source>
        <dbReference type="ARBA" id="ARBA00022977"/>
    </source>
</evidence>
<feature type="domain" description="Thiamine phosphate synthase/TenI" evidence="3">
    <location>
        <begin position="6"/>
        <end position="182"/>
    </location>
</feature>
<dbReference type="InterPro" id="IPR022998">
    <property type="entry name" value="ThiamineP_synth_TenI"/>
</dbReference>
<proteinExistence type="predicted"/>
<dbReference type="Proteomes" id="UP000250166">
    <property type="component" value="Unassembled WGS sequence"/>
</dbReference>
<evidence type="ECO:0000313" key="4">
    <source>
        <dbReference type="EMBL" id="SQB98726.1"/>
    </source>
</evidence>
<dbReference type="SUPFAM" id="SSF51391">
    <property type="entry name" value="Thiamin phosphate synthase"/>
    <property type="match status" value="1"/>
</dbReference>
<dbReference type="PANTHER" id="PTHR20857:SF15">
    <property type="entry name" value="THIAMINE-PHOSPHATE SYNTHASE"/>
    <property type="match status" value="1"/>
</dbReference>
<keyword evidence="2" id="KW-0784">Thiamine biosynthesis</keyword>
<evidence type="ECO:0000313" key="5">
    <source>
        <dbReference type="Proteomes" id="UP000250166"/>
    </source>
</evidence>
<dbReference type="GO" id="GO:0009228">
    <property type="term" value="P:thiamine biosynthetic process"/>
    <property type="evidence" value="ECO:0007669"/>
    <property type="project" value="UniProtKB-KW"/>
</dbReference>
<dbReference type="CDD" id="cd00564">
    <property type="entry name" value="TMP_TenI"/>
    <property type="match status" value="1"/>
</dbReference>
<evidence type="ECO:0000259" key="3">
    <source>
        <dbReference type="Pfam" id="PF02581"/>
    </source>
</evidence>
<keyword evidence="4" id="KW-0808">Transferase</keyword>
<dbReference type="EC" id="2.5.1.3" evidence="4"/>
<dbReference type="AlphaFoldDB" id="A0A2X3BHE8"/>
<protein>
    <submittedName>
        <fullName evidence="4">Thiamine monophosphate synthase</fullName>
        <ecNumber evidence="4">2.5.1.3</ecNumber>
    </submittedName>
</protein>
<dbReference type="GO" id="GO:0005737">
    <property type="term" value="C:cytoplasm"/>
    <property type="evidence" value="ECO:0007669"/>
    <property type="project" value="TreeGrafter"/>
</dbReference>
<reference evidence="4 5" key="1">
    <citation type="submission" date="2018-06" db="EMBL/GenBank/DDBJ databases">
        <authorList>
            <consortium name="Pathogen Informatics"/>
            <person name="Doyle S."/>
        </authorList>
    </citation>
    <scope>NUCLEOTIDE SEQUENCE [LARGE SCALE GENOMIC DNA]</scope>
    <source>
        <strain evidence="4 5">NCTC13102</strain>
    </source>
</reference>
<dbReference type="RefSeq" id="WP_112058668.1">
    <property type="nucleotide sequence ID" value="NZ_UAWL01000006.1"/>
</dbReference>
<dbReference type="InterPro" id="IPR036206">
    <property type="entry name" value="ThiamineP_synth_sf"/>
</dbReference>
<comment type="pathway">
    <text evidence="1">Cofactor biosynthesis; thiamine diphosphate biosynthesis.</text>
</comment>
<accession>A0A2X3BHE8</accession>
<dbReference type="EMBL" id="UAWL01000006">
    <property type="protein sequence ID" value="SQB98726.1"/>
    <property type="molecule type" value="Genomic_DNA"/>
</dbReference>